<sequence>MKSPFLHSAQRPLLGLPSPFSPRASFSSLLNSPCPEKLTLHTPLLSPHPFGPLTPKTPRTPSAEYNTFPAPSSTRHITWWSAYFLIISRVIGSGIFAAPGVIAVSAGSIGLTIVLWLIGALVAACGLAVSLELGCMLPRSGGEKIYLEFMYPHPRFLTSTIVAAQATLLGFTASNALIFGKYLLFALDLPPTDGATRACAAGLILAVTAIHTRFLRGGIALQNALGWIKILVLAFMVAAGFSALLFPPPVTHHTPPPPAPTSIWAGSSLSLSTLAPALLQVSYAYSGTTTLNTVLDEVQHPIRTLRTAAPAALATICLFYTLLNAAYLTLIPISSLRSNPSTIAALFFARLFSNTTATRLLPLLVALSAAGSAMVTAFAQSRVNAAVARGGFLPYAKTLAAPSRWGTPAGGLALHAAASLAVILLPPRGAAYAFILQAAGYPAQATTLARVKCGDRTYPVRRLMRMMGAWLMHV</sequence>
<keyword evidence="7" id="KW-1185">Reference proteome</keyword>
<feature type="transmembrane region" description="Helical" evidence="5">
    <location>
        <begin position="266"/>
        <end position="286"/>
    </location>
</feature>
<organism evidence="6 7">
    <name type="scientific">Trichodelitschia bisporula</name>
    <dbReference type="NCBI Taxonomy" id="703511"/>
    <lineage>
        <taxon>Eukaryota</taxon>
        <taxon>Fungi</taxon>
        <taxon>Dikarya</taxon>
        <taxon>Ascomycota</taxon>
        <taxon>Pezizomycotina</taxon>
        <taxon>Dothideomycetes</taxon>
        <taxon>Dothideomycetes incertae sedis</taxon>
        <taxon>Phaeotrichales</taxon>
        <taxon>Phaeotrichaceae</taxon>
        <taxon>Trichodelitschia</taxon>
    </lineage>
</organism>
<dbReference type="OrthoDB" id="5982228at2759"/>
<dbReference type="EMBL" id="ML996697">
    <property type="protein sequence ID" value="KAF2399623.1"/>
    <property type="molecule type" value="Genomic_DNA"/>
</dbReference>
<accession>A0A6G1HU85</accession>
<evidence type="ECO:0008006" key="8">
    <source>
        <dbReference type="Google" id="ProtNLM"/>
    </source>
</evidence>
<reference evidence="6" key="1">
    <citation type="journal article" date="2020" name="Stud. Mycol.">
        <title>101 Dothideomycetes genomes: a test case for predicting lifestyles and emergence of pathogens.</title>
        <authorList>
            <person name="Haridas S."/>
            <person name="Albert R."/>
            <person name="Binder M."/>
            <person name="Bloem J."/>
            <person name="Labutti K."/>
            <person name="Salamov A."/>
            <person name="Andreopoulos B."/>
            <person name="Baker S."/>
            <person name="Barry K."/>
            <person name="Bills G."/>
            <person name="Bluhm B."/>
            <person name="Cannon C."/>
            <person name="Castanera R."/>
            <person name="Culley D."/>
            <person name="Daum C."/>
            <person name="Ezra D."/>
            <person name="Gonzalez J."/>
            <person name="Henrissat B."/>
            <person name="Kuo A."/>
            <person name="Liang C."/>
            <person name="Lipzen A."/>
            <person name="Lutzoni F."/>
            <person name="Magnuson J."/>
            <person name="Mondo S."/>
            <person name="Nolan M."/>
            <person name="Ohm R."/>
            <person name="Pangilinan J."/>
            <person name="Park H.-J."/>
            <person name="Ramirez L."/>
            <person name="Alfaro M."/>
            <person name="Sun H."/>
            <person name="Tritt A."/>
            <person name="Yoshinaga Y."/>
            <person name="Zwiers L.-H."/>
            <person name="Turgeon B."/>
            <person name="Goodwin S."/>
            <person name="Spatafora J."/>
            <person name="Crous P."/>
            <person name="Grigoriev I."/>
        </authorList>
    </citation>
    <scope>NUCLEOTIDE SEQUENCE</scope>
    <source>
        <strain evidence="6">CBS 262.69</strain>
    </source>
</reference>
<feature type="transmembrane region" description="Helical" evidence="5">
    <location>
        <begin position="227"/>
        <end position="246"/>
    </location>
</feature>
<feature type="transmembrane region" description="Helical" evidence="5">
    <location>
        <begin position="156"/>
        <end position="183"/>
    </location>
</feature>
<feature type="transmembrane region" description="Helical" evidence="5">
    <location>
        <begin position="113"/>
        <end position="135"/>
    </location>
</feature>
<dbReference type="Gene3D" id="1.20.1740.10">
    <property type="entry name" value="Amino acid/polyamine transporter I"/>
    <property type="match status" value="1"/>
</dbReference>
<evidence type="ECO:0000256" key="4">
    <source>
        <dbReference type="ARBA" id="ARBA00023136"/>
    </source>
</evidence>
<name>A0A6G1HU85_9PEZI</name>
<dbReference type="InterPro" id="IPR002293">
    <property type="entry name" value="AA/rel_permease1"/>
</dbReference>
<dbReference type="GO" id="GO:0016020">
    <property type="term" value="C:membrane"/>
    <property type="evidence" value="ECO:0007669"/>
    <property type="project" value="UniProtKB-SubCell"/>
</dbReference>
<evidence type="ECO:0000256" key="5">
    <source>
        <dbReference type="SAM" id="Phobius"/>
    </source>
</evidence>
<evidence type="ECO:0000313" key="6">
    <source>
        <dbReference type="EMBL" id="KAF2399623.1"/>
    </source>
</evidence>
<dbReference type="AlphaFoldDB" id="A0A6G1HU85"/>
<gene>
    <name evidence="6" type="ORF">EJ06DRAFT_549656</name>
</gene>
<dbReference type="Pfam" id="PF13520">
    <property type="entry name" value="AA_permease_2"/>
    <property type="match status" value="1"/>
</dbReference>
<protein>
    <recommendedName>
        <fullName evidence="8">Amino acid transporter</fullName>
    </recommendedName>
</protein>
<evidence type="ECO:0000256" key="2">
    <source>
        <dbReference type="ARBA" id="ARBA00022692"/>
    </source>
</evidence>
<keyword evidence="4 5" id="KW-0472">Membrane</keyword>
<dbReference type="InterPro" id="IPR050598">
    <property type="entry name" value="AminoAcid_Transporter"/>
</dbReference>
<evidence type="ECO:0000313" key="7">
    <source>
        <dbReference type="Proteomes" id="UP000799640"/>
    </source>
</evidence>
<feature type="transmembrane region" description="Helical" evidence="5">
    <location>
        <begin position="360"/>
        <end position="379"/>
    </location>
</feature>
<feature type="transmembrane region" description="Helical" evidence="5">
    <location>
        <begin position="307"/>
        <end position="330"/>
    </location>
</feature>
<keyword evidence="2 5" id="KW-0812">Transmembrane</keyword>
<feature type="transmembrane region" description="Helical" evidence="5">
    <location>
        <begin position="82"/>
        <end position="107"/>
    </location>
</feature>
<evidence type="ECO:0000256" key="3">
    <source>
        <dbReference type="ARBA" id="ARBA00022989"/>
    </source>
</evidence>
<comment type="subcellular location">
    <subcellularLocation>
        <location evidence="1">Membrane</location>
        <topology evidence="1">Multi-pass membrane protein</topology>
    </subcellularLocation>
</comment>
<dbReference type="PANTHER" id="PTHR11785:SF532">
    <property type="entry name" value="TRANSPORTER, PUTATIVE (EUROFUNG)-RELATED"/>
    <property type="match status" value="1"/>
</dbReference>
<dbReference type="Proteomes" id="UP000799640">
    <property type="component" value="Unassembled WGS sequence"/>
</dbReference>
<feature type="transmembrane region" description="Helical" evidence="5">
    <location>
        <begin position="195"/>
        <end position="215"/>
    </location>
</feature>
<dbReference type="PANTHER" id="PTHR11785">
    <property type="entry name" value="AMINO ACID TRANSPORTER"/>
    <property type="match status" value="1"/>
</dbReference>
<dbReference type="GO" id="GO:0015179">
    <property type="term" value="F:L-amino acid transmembrane transporter activity"/>
    <property type="evidence" value="ECO:0007669"/>
    <property type="project" value="TreeGrafter"/>
</dbReference>
<evidence type="ECO:0000256" key="1">
    <source>
        <dbReference type="ARBA" id="ARBA00004141"/>
    </source>
</evidence>
<keyword evidence="3 5" id="KW-1133">Transmembrane helix</keyword>
<proteinExistence type="predicted"/>